<evidence type="ECO:0000313" key="2">
    <source>
        <dbReference type="Proteomes" id="UP001234297"/>
    </source>
</evidence>
<keyword evidence="2" id="KW-1185">Reference proteome</keyword>
<proteinExistence type="predicted"/>
<protein>
    <submittedName>
        <fullName evidence="1">Uncharacterized protein</fullName>
    </submittedName>
</protein>
<sequence length="218" mass="24389">MDKISQDCPYPGCFFCVMKEGNPSKRRASILKFFRELPSQDDDGQVIDKAVTALIDLAEISTLGDHKKLGDTIVSVLQECLQSQGTGRNSPSTHTREQIEELLNSRQRLKWEKAMPKEDLHIKQAAALMRAAWLFREAAVKHGGVHCDGGAGDLYGQEGDDSEWETASESDIGNDGRGDMGDDDSEWKNDDDRKDKYEKPSIKDIKHAYNVQLAEDET</sequence>
<gene>
    <name evidence="1" type="ORF">MRB53_011132</name>
</gene>
<dbReference type="EMBL" id="CM056811">
    <property type="protein sequence ID" value="KAJ8636865.1"/>
    <property type="molecule type" value="Genomic_DNA"/>
</dbReference>
<evidence type="ECO:0000313" key="1">
    <source>
        <dbReference type="EMBL" id="KAJ8636865.1"/>
    </source>
</evidence>
<reference evidence="1 2" key="1">
    <citation type="journal article" date="2022" name="Hortic Res">
        <title>A haplotype resolved chromosomal level avocado genome allows analysis of novel avocado genes.</title>
        <authorList>
            <person name="Nath O."/>
            <person name="Fletcher S.J."/>
            <person name="Hayward A."/>
            <person name="Shaw L.M."/>
            <person name="Masouleh A.K."/>
            <person name="Furtado A."/>
            <person name="Henry R.J."/>
            <person name="Mitter N."/>
        </authorList>
    </citation>
    <scope>NUCLEOTIDE SEQUENCE [LARGE SCALE GENOMIC DNA]</scope>
    <source>
        <strain evidence="2">cv. Hass</strain>
    </source>
</reference>
<accession>A0ACC2LTZ1</accession>
<organism evidence="1 2">
    <name type="scientific">Persea americana</name>
    <name type="common">Avocado</name>
    <dbReference type="NCBI Taxonomy" id="3435"/>
    <lineage>
        <taxon>Eukaryota</taxon>
        <taxon>Viridiplantae</taxon>
        <taxon>Streptophyta</taxon>
        <taxon>Embryophyta</taxon>
        <taxon>Tracheophyta</taxon>
        <taxon>Spermatophyta</taxon>
        <taxon>Magnoliopsida</taxon>
        <taxon>Magnoliidae</taxon>
        <taxon>Laurales</taxon>
        <taxon>Lauraceae</taxon>
        <taxon>Persea</taxon>
    </lineage>
</organism>
<comment type="caution">
    <text evidence="1">The sequence shown here is derived from an EMBL/GenBank/DDBJ whole genome shotgun (WGS) entry which is preliminary data.</text>
</comment>
<name>A0ACC2LTZ1_PERAE</name>
<dbReference type="Proteomes" id="UP001234297">
    <property type="component" value="Chromosome 3"/>
</dbReference>